<gene>
    <name evidence="1" type="primary">dsrH</name>
    <name evidence="1" type="ORF">EYC98_10990</name>
</gene>
<keyword evidence="2" id="KW-1185">Reference proteome</keyword>
<dbReference type="Pfam" id="PF04077">
    <property type="entry name" value="DsrH"/>
    <property type="match status" value="1"/>
</dbReference>
<protein>
    <submittedName>
        <fullName evidence="1">Sulfurtransferase complex subunit TusB</fullName>
    </submittedName>
</protein>
<dbReference type="InterPro" id="IPR027396">
    <property type="entry name" value="DsrEFH-like"/>
</dbReference>
<evidence type="ECO:0000313" key="2">
    <source>
        <dbReference type="Proteomes" id="UP001143362"/>
    </source>
</evidence>
<organism evidence="1 2">
    <name type="scientific">Candidatus Litorirhabdus singularis</name>
    <dbReference type="NCBI Taxonomy" id="2518993"/>
    <lineage>
        <taxon>Bacteria</taxon>
        <taxon>Pseudomonadati</taxon>
        <taxon>Pseudomonadota</taxon>
        <taxon>Gammaproteobacteria</taxon>
        <taxon>Cellvibrionales</taxon>
        <taxon>Halieaceae</taxon>
        <taxon>Candidatus Litorirhabdus</taxon>
    </lineage>
</organism>
<dbReference type="Gene3D" id="3.40.1260.10">
    <property type="entry name" value="DsrEFH-like"/>
    <property type="match status" value="1"/>
</dbReference>
<accession>A0ABT3TJ02</accession>
<dbReference type="EMBL" id="SHNN01000002">
    <property type="protein sequence ID" value="MCX2981389.1"/>
    <property type="molecule type" value="Genomic_DNA"/>
</dbReference>
<dbReference type="InterPro" id="IPR007215">
    <property type="entry name" value="Sulphur_relay_TusB/DsrH"/>
</dbReference>
<dbReference type="PANTHER" id="PTHR37526:SF1">
    <property type="entry name" value="PROTEIN TUSB"/>
    <property type="match status" value="1"/>
</dbReference>
<comment type="caution">
    <text evidence="1">The sequence shown here is derived from an EMBL/GenBank/DDBJ whole genome shotgun (WGS) entry which is preliminary data.</text>
</comment>
<reference evidence="1" key="1">
    <citation type="submission" date="2019-02" db="EMBL/GenBank/DDBJ databases">
        <authorList>
            <person name="Li S.-H."/>
        </authorList>
    </citation>
    <scope>NUCLEOTIDE SEQUENCE</scope>
    <source>
        <strain evidence="1">IMCC14734</strain>
    </source>
</reference>
<dbReference type="Proteomes" id="UP001143362">
    <property type="component" value="Unassembled WGS sequence"/>
</dbReference>
<evidence type="ECO:0000313" key="1">
    <source>
        <dbReference type="EMBL" id="MCX2981389.1"/>
    </source>
</evidence>
<dbReference type="SUPFAM" id="SSF75169">
    <property type="entry name" value="DsrEFH-like"/>
    <property type="match status" value="1"/>
</dbReference>
<dbReference type="NCBIfam" id="TIGR03011">
    <property type="entry name" value="sulf_tusB_dsrH"/>
    <property type="match status" value="1"/>
</dbReference>
<proteinExistence type="predicted"/>
<dbReference type="PANTHER" id="PTHR37526">
    <property type="entry name" value="PROTEIN TUSB"/>
    <property type="match status" value="1"/>
</dbReference>
<sequence>MLLHTVNQSPITSTAWQSALNSLLPGAHILLLEDGVYAAVAGTAAADQLLALNDVHCHVLAADAATRGITHKLAEGIELISYQDFVNLSTECHAVQSWY</sequence>
<name>A0ABT3TJ02_9GAMM</name>
<dbReference type="RefSeq" id="WP_279245390.1">
    <property type="nucleotide sequence ID" value="NZ_SHNN01000002.1"/>
</dbReference>